<evidence type="ECO:0000313" key="2">
    <source>
        <dbReference type="Proteomes" id="UP000308836"/>
    </source>
</evidence>
<gene>
    <name evidence="1" type="ORF">E5336_02220</name>
</gene>
<reference evidence="1" key="1">
    <citation type="submission" date="2019-04" db="EMBL/GenBank/DDBJ databases">
        <title>Microbes associate with the intestines of laboratory mice.</title>
        <authorList>
            <person name="Navarre W."/>
            <person name="Wong E."/>
            <person name="Huang K."/>
            <person name="Tropini C."/>
            <person name="Ng K."/>
            <person name="Yu B."/>
        </authorList>
    </citation>
    <scope>NUCLEOTIDE SEQUENCE</scope>
    <source>
        <strain evidence="1">NM09_H32</strain>
    </source>
</reference>
<protein>
    <submittedName>
        <fullName evidence="1">Cysteine desulfurase</fullName>
    </submittedName>
</protein>
<accession>A0AC61R965</accession>
<keyword evidence="2" id="KW-1185">Reference proteome</keyword>
<organism evidence="1 2">
    <name type="scientific">Dubosiella muris</name>
    <dbReference type="NCBI Taxonomy" id="3038133"/>
    <lineage>
        <taxon>Bacteria</taxon>
        <taxon>Bacillati</taxon>
        <taxon>Bacillota</taxon>
        <taxon>Erysipelotrichia</taxon>
        <taxon>Erysipelotrichales</taxon>
        <taxon>Erysipelotrichaceae</taxon>
        <taxon>Dubosiella</taxon>
    </lineage>
</organism>
<dbReference type="EMBL" id="SRYG01000003">
    <property type="protein sequence ID" value="TGY66918.1"/>
    <property type="molecule type" value="Genomic_DNA"/>
</dbReference>
<name>A0AC61R965_9FIRM</name>
<proteinExistence type="predicted"/>
<evidence type="ECO:0000313" key="1">
    <source>
        <dbReference type="EMBL" id="TGY66918.1"/>
    </source>
</evidence>
<comment type="caution">
    <text evidence="1">The sequence shown here is derived from an EMBL/GenBank/DDBJ whole genome shotgun (WGS) entry which is preliminary data.</text>
</comment>
<dbReference type="Proteomes" id="UP000308836">
    <property type="component" value="Unassembled WGS sequence"/>
</dbReference>
<sequence>MIYFDNASTTSVRPEVARVYKKLVEESFANADSMHSPGRKTKRQLEQARAHIARSLGVDDSEIVFTSCASESNSLAIVGYALANRQRGNHILTSNVEHSSTRHAMDFLESIGFDVERLPINERGIVSAQAVKDHLRKDTLLVSLMHVNNEIGSINPIEAIADVVHTHPTCVFHSDCVQSFGKIDIPFQKLDMATISAHKIHGVKGSALLMKKNRIQLQPLVFGGQQEQGLRGGTENAPANIALAKTIRLALEEQEKTYDHVKTIRDTLKTWVESFPGGHVLSPEDALPYILNVSFDQITSEVLLNALDEKGICVSAKSTCDSRSSQASEVILALNHSKKDASHAIRLSFSKDNTLEEAKQFMQAMKEIVENYGLSL</sequence>